<name>A0A381YJU7_9ZZZZ</name>
<sequence>MTKIVDSKRRDFLALTAALGTLGLRPLHSFGQDQMPVRQIPGSLEGLPVIGLGSSKAVAEIAAKGTEPLAAVLRMLVDYGGSVIDTWPRDA</sequence>
<dbReference type="AlphaFoldDB" id="A0A381YJU7"/>
<protein>
    <recommendedName>
        <fullName evidence="2">NADP-dependent oxidoreductase domain-containing protein</fullName>
    </recommendedName>
</protein>
<proteinExistence type="predicted"/>
<organism evidence="1">
    <name type="scientific">marine metagenome</name>
    <dbReference type="NCBI Taxonomy" id="408172"/>
    <lineage>
        <taxon>unclassified sequences</taxon>
        <taxon>metagenomes</taxon>
        <taxon>ecological metagenomes</taxon>
    </lineage>
</organism>
<accession>A0A381YJU7</accession>
<dbReference type="EMBL" id="UINC01018292">
    <property type="protein sequence ID" value="SVA76707.1"/>
    <property type="molecule type" value="Genomic_DNA"/>
</dbReference>
<evidence type="ECO:0008006" key="2">
    <source>
        <dbReference type="Google" id="ProtNLM"/>
    </source>
</evidence>
<evidence type="ECO:0000313" key="1">
    <source>
        <dbReference type="EMBL" id="SVA76707.1"/>
    </source>
</evidence>
<reference evidence="1" key="1">
    <citation type="submission" date="2018-05" db="EMBL/GenBank/DDBJ databases">
        <authorList>
            <person name="Lanie J.A."/>
            <person name="Ng W.-L."/>
            <person name="Kazmierczak K.M."/>
            <person name="Andrzejewski T.M."/>
            <person name="Davidsen T.M."/>
            <person name="Wayne K.J."/>
            <person name="Tettelin H."/>
            <person name="Glass J.I."/>
            <person name="Rusch D."/>
            <person name="Podicherti R."/>
            <person name="Tsui H.-C.T."/>
            <person name="Winkler M.E."/>
        </authorList>
    </citation>
    <scope>NUCLEOTIDE SEQUENCE</scope>
</reference>
<gene>
    <name evidence="1" type="ORF">METZ01_LOCUS129561</name>
</gene>
<feature type="non-terminal residue" evidence="1">
    <location>
        <position position="91"/>
    </location>
</feature>